<dbReference type="AlphaFoldDB" id="A0A6G1D951"/>
<dbReference type="PANTHER" id="PTHR32133:SF366">
    <property type="entry name" value="OS07G0122900 PROTEIN"/>
    <property type="match status" value="1"/>
</dbReference>
<dbReference type="OrthoDB" id="687793at2759"/>
<dbReference type="SUPFAM" id="SSF81383">
    <property type="entry name" value="F-box domain"/>
    <property type="match status" value="1"/>
</dbReference>
<organism evidence="2 3">
    <name type="scientific">Oryza meyeriana var. granulata</name>
    <dbReference type="NCBI Taxonomy" id="110450"/>
    <lineage>
        <taxon>Eukaryota</taxon>
        <taxon>Viridiplantae</taxon>
        <taxon>Streptophyta</taxon>
        <taxon>Embryophyta</taxon>
        <taxon>Tracheophyta</taxon>
        <taxon>Spermatophyta</taxon>
        <taxon>Magnoliopsida</taxon>
        <taxon>Liliopsida</taxon>
        <taxon>Poales</taxon>
        <taxon>Poaceae</taxon>
        <taxon>BOP clade</taxon>
        <taxon>Oryzoideae</taxon>
        <taxon>Oryzeae</taxon>
        <taxon>Oryzinae</taxon>
        <taxon>Oryza</taxon>
        <taxon>Oryza meyeriana</taxon>
    </lineage>
</organism>
<gene>
    <name evidence="2" type="ORF">E2562_024707</name>
</gene>
<dbReference type="InterPro" id="IPR001810">
    <property type="entry name" value="F-box_dom"/>
</dbReference>
<keyword evidence="3" id="KW-1185">Reference proteome</keyword>
<comment type="caution">
    <text evidence="2">The sequence shown here is derived from an EMBL/GenBank/DDBJ whole genome shotgun (WGS) entry which is preliminary data.</text>
</comment>
<dbReference type="InterPro" id="IPR036047">
    <property type="entry name" value="F-box-like_dom_sf"/>
</dbReference>
<sequence length="228" mass="25082">MAPLELMDDVVAEILLRLPPGDPSCAIRASAVSKPWHRLLADPIFLRRYRAFHRTPPLLGFIHHVSDYAGLLPSFARAVGLTVWDLMTGDVRRLREPHIPCSYSAAVLILAGDVVHFLTYFGKSILRYDLSKLELSVILPPAVYGDGDALLMRAEDGELGMALFDGEGSLHLWAWVAGADGDPEWSRRSVIDLYTVLPFLDPVCPPSLVGFAEGTDIIFLHTTHGDLG</sequence>
<dbReference type="Pfam" id="PF00646">
    <property type="entry name" value="F-box"/>
    <property type="match status" value="1"/>
</dbReference>
<protein>
    <recommendedName>
        <fullName evidence="1">F-box domain-containing protein</fullName>
    </recommendedName>
</protein>
<evidence type="ECO:0000313" key="3">
    <source>
        <dbReference type="Proteomes" id="UP000479710"/>
    </source>
</evidence>
<feature type="domain" description="F-box" evidence="1">
    <location>
        <begin position="8"/>
        <end position="47"/>
    </location>
</feature>
<proteinExistence type="predicted"/>
<evidence type="ECO:0000259" key="1">
    <source>
        <dbReference type="Pfam" id="PF00646"/>
    </source>
</evidence>
<reference evidence="2 3" key="1">
    <citation type="submission" date="2019-11" db="EMBL/GenBank/DDBJ databases">
        <title>Whole genome sequence of Oryza granulata.</title>
        <authorList>
            <person name="Li W."/>
        </authorList>
    </citation>
    <scope>NUCLEOTIDE SEQUENCE [LARGE SCALE GENOMIC DNA]</scope>
    <source>
        <strain evidence="3">cv. Menghai</strain>
        <tissue evidence="2">Leaf</tissue>
    </source>
</reference>
<name>A0A6G1D951_9ORYZ</name>
<accession>A0A6G1D951</accession>
<dbReference type="PANTHER" id="PTHR32133">
    <property type="entry name" value="OS07G0120400 PROTEIN"/>
    <property type="match status" value="1"/>
</dbReference>
<dbReference type="EMBL" id="SPHZ02000007">
    <property type="protein sequence ID" value="KAF0908293.1"/>
    <property type="molecule type" value="Genomic_DNA"/>
</dbReference>
<evidence type="ECO:0000313" key="2">
    <source>
        <dbReference type="EMBL" id="KAF0908293.1"/>
    </source>
</evidence>
<dbReference type="Proteomes" id="UP000479710">
    <property type="component" value="Unassembled WGS sequence"/>
</dbReference>